<dbReference type="Proteomes" id="UP000006069">
    <property type="component" value="Unassembled WGS sequence"/>
</dbReference>
<reference evidence="2 3" key="1">
    <citation type="submission" date="2012-08" db="EMBL/GenBank/DDBJ databases">
        <title>The Genome Sequence of Slackia piriformis YIT 12062.</title>
        <authorList>
            <consortium name="The Broad Institute Genome Sequencing Platform"/>
            <person name="Earl A."/>
            <person name="Ward D."/>
            <person name="Feldgarden M."/>
            <person name="Gevers D."/>
            <person name="Morotomi M."/>
            <person name="Walker B."/>
            <person name="Young S.K."/>
            <person name="Zeng Q."/>
            <person name="Gargeya S."/>
            <person name="Fitzgerald M."/>
            <person name="Haas B."/>
            <person name="Abouelleil A."/>
            <person name="Alvarado L."/>
            <person name="Arachchi H.M."/>
            <person name="Berlin A.M."/>
            <person name="Chapman S.B."/>
            <person name="Goldberg J."/>
            <person name="Griggs A."/>
            <person name="Gujja S."/>
            <person name="Hansen M."/>
            <person name="Howarth C."/>
            <person name="Imamovic A."/>
            <person name="Larimer J."/>
            <person name="McCowen C."/>
            <person name="Montmayeur A."/>
            <person name="Murphy C."/>
            <person name="Neiman D."/>
            <person name="Pearson M."/>
            <person name="Priest M."/>
            <person name="Roberts A."/>
            <person name="Saif S."/>
            <person name="Shea T."/>
            <person name="Sisk P."/>
            <person name="Sykes S."/>
            <person name="Wortman J."/>
            <person name="Nusbaum C."/>
            <person name="Birren B."/>
        </authorList>
    </citation>
    <scope>NUCLEOTIDE SEQUENCE [LARGE SCALE GENOMIC DNA]</scope>
    <source>
        <strain evidence="2 3">YIT 12062</strain>
    </source>
</reference>
<dbReference type="PATRIC" id="fig|742818.3.peg.1423"/>
<name>K0YWG4_9ACTN</name>
<evidence type="ECO:0000256" key="1">
    <source>
        <dbReference type="SAM" id="MobiDB-lite"/>
    </source>
</evidence>
<comment type="caution">
    <text evidence="2">The sequence shown here is derived from an EMBL/GenBank/DDBJ whole genome shotgun (WGS) entry which is preliminary data.</text>
</comment>
<accession>K0YWG4</accession>
<dbReference type="AlphaFoldDB" id="K0YWG4"/>
<evidence type="ECO:0000313" key="2">
    <source>
        <dbReference type="EMBL" id="EJZ83834.1"/>
    </source>
</evidence>
<dbReference type="eggNOG" id="COG1430">
    <property type="taxonomic scope" value="Bacteria"/>
</dbReference>
<sequence>MTRNKELMLDCQRGFAILTGLFERMRGLKDPALRAGTTVVLAPCRDIHTVGMAEAVDVAFVDKGGVVVGVHRSVPPGRRLRCIRAKLTIERASRPGKWYEIGDRALALPSSESLEQGLEGEDHENMSDL</sequence>
<keyword evidence="3" id="KW-1185">Reference proteome</keyword>
<dbReference type="HOGENOM" id="CLU_1947395_0_0_11"/>
<evidence type="ECO:0008006" key="4">
    <source>
        <dbReference type="Google" id="ProtNLM"/>
    </source>
</evidence>
<organism evidence="2 3">
    <name type="scientific">Slackia piriformis YIT 12062</name>
    <dbReference type="NCBI Taxonomy" id="742818"/>
    <lineage>
        <taxon>Bacteria</taxon>
        <taxon>Bacillati</taxon>
        <taxon>Actinomycetota</taxon>
        <taxon>Coriobacteriia</taxon>
        <taxon>Eggerthellales</taxon>
        <taxon>Eggerthellaceae</taxon>
        <taxon>Slackia</taxon>
    </lineage>
</organism>
<proteinExistence type="predicted"/>
<evidence type="ECO:0000313" key="3">
    <source>
        <dbReference type="Proteomes" id="UP000006069"/>
    </source>
</evidence>
<dbReference type="InParanoid" id="K0YWG4"/>
<protein>
    <recommendedName>
        <fullName evidence="4">DUF192 domain-containing protein</fullName>
    </recommendedName>
</protein>
<feature type="region of interest" description="Disordered" evidence="1">
    <location>
        <begin position="110"/>
        <end position="129"/>
    </location>
</feature>
<dbReference type="EMBL" id="ADMD01000007">
    <property type="protein sequence ID" value="EJZ83834.1"/>
    <property type="molecule type" value="Genomic_DNA"/>
</dbReference>
<gene>
    <name evidence="2" type="ORF">HMPREF9451_01355</name>
</gene>